<feature type="short sequence motif" description="'KMSKS' region" evidence="8">
    <location>
        <begin position="199"/>
        <end position="203"/>
    </location>
</feature>
<protein>
    <recommendedName>
        <fullName evidence="8">Tryptophan--tRNA ligase</fullName>
        <ecNumber evidence="8">6.1.1.2</ecNumber>
    </recommendedName>
    <alternativeName>
        <fullName evidence="8">Tryptophanyl-tRNA synthetase</fullName>
        <shortName evidence="8">TrpRS</shortName>
    </alternativeName>
</protein>
<name>A0ABS3VX93_MICEH</name>
<sequence length="331" mass="36113">MTTTTLRSLRRLTGFTPSGRLHLGNLLGAVRPVVDGQDRSDTVVFLSDLHALTIEHDPGQLRARTLEQATLLLAAGLDPRRALLYVQSQVPQHTELHYLLECVTGYGEAHRMIQFKEKSAAQQQVRLSLLTYPVLMAADILLHDADEVPVGDDQTQHLELARDLAVRFNARYGPTFTVPRAVRQQVATRVMDLTEPTRKMSKSAAGEAGSILLLDPPRVIRRKLLRAVTDSGRTVGYDPVRRPGVANLLEILAACTGGTPDHLAETFSSYGELKQATADAVIGLVEPVQQRYAELAAAPEQVREILAEGAVTARARTAGTVDRVRTVLGLA</sequence>
<keyword evidence="4 8" id="KW-0067">ATP-binding</keyword>
<feature type="binding site" evidence="8">
    <location>
        <begin position="151"/>
        <end position="153"/>
    </location>
    <ligand>
        <name>ATP</name>
        <dbReference type="ChEBI" id="CHEBI:30616"/>
    </ligand>
</feature>
<comment type="caution">
    <text evidence="10">The sequence shown here is derived from an EMBL/GenBank/DDBJ whole genome shotgun (WGS) entry which is preliminary data.</text>
</comment>
<evidence type="ECO:0000256" key="4">
    <source>
        <dbReference type="ARBA" id="ARBA00022840"/>
    </source>
</evidence>
<feature type="short sequence motif" description="'HIGH' region" evidence="8">
    <location>
        <begin position="17"/>
        <end position="25"/>
    </location>
</feature>
<dbReference type="PANTHER" id="PTHR43766">
    <property type="entry name" value="TRYPTOPHAN--TRNA LIGASE, MITOCHONDRIAL"/>
    <property type="match status" value="1"/>
</dbReference>
<dbReference type="InterPro" id="IPR050203">
    <property type="entry name" value="Trp-tRNA_synthetase"/>
</dbReference>
<feature type="binding site" evidence="8">
    <location>
        <begin position="16"/>
        <end position="18"/>
    </location>
    <ligand>
        <name>ATP</name>
        <dbReference type="ChEBI" id="CHEBI:30616"/>
    </ligand>
</feature>
<proteinExistence type="inferred from homology"/>
<reference evidence="10 11" key="1">
    <citation type="submission" date="2019-12" db="EMBL/GenBank/DDBJ databases">
        <title>Whole genome sequencing of endophytic Actinobacterium Micromonospora sp. MPMI6T.</title>
        <authorList>
            <person name="Evv R."/>
            <person name="Podile A.R."/>
        </authorList>
    </citation>
    <scope>NUCLEOTIDE SEQUENCE [LARGE SCALE GENOMIC DNA]</scope>
    <source>
        <strain evidence="10 11">MPMI6</strain>
    </source>
</reference>
<comment type="subunit">
    <text evidence="8">Homodimer.</text>
</comment>
<keyword evidence="2 8" id="KW-0436">Ligase</keyword>
<evidence type="ECO:0000313" key="10">
    <source>
        <dbReference type="EMBL" id="MBO4209169.1"/>
    </source>
</evidence>
<dbReference type="EC" id="6.1.1.2" evidence="8"/>
<dbReference type="Gene3D" id="3.40.50.620">
    <property type="entry name" value="HUPs"/>
    <property type="match status" value="1"/>
</dbReference>
<dbReference type="GO" id="GO:0004830">
    <property type="term" value="F:tryptophan-tRNA ligase activity"/>
    <property type="evidence" value="ECO:0007669"/>
    <property type="project" value="UniProtKB-EC"/>
</dbReference>
<dbReference type="NCBIfam" id="TIGR00233">
    <property type="entry name" value="trpS"/>
    <property type="match status" value="1"/>
</dbReference>
<feature type="binding site" evidence="8">
    <location>
        <position position="139"/>
    </location>
    <ligand>
        <name>L-tryptophan</name>
        <dbReference type="ChEBI" id="CHEBI:57912"/>
    </ligand>
</feature>
<dbReference type="PANTHER" id="PTHR43766:SF1">
    <property type="entry name" value="TRYPTOPHAN--TRNA LIGASE, MITOCHONDRIAL"/>
    <property type="match status" value="1"/>
</dbReference>
<evidence type="ECO:0000256" key="9">
    <source>
        <dbReference type="RuleBase" id="RU363036"/>
    </source>
</evidence>
<evidence type="ECO:0000256" key="3">
    <source>
        <dbReference type="ARBA" id="ARBA00022741"/>
    </source>
</evidence>
<dbReference type="InterPro" id="IPR014729">
    <property type="entry name" value="Rossmann-like_a/b/a_fold"/>
</dbReference>
<feature type="binding site" evidence="8">
    <location>
        <begin position="24"/>
        <end position="25"/>
    </location>
    <ligand>
        <name>ATP</name>
        <dbReference type="ChEBI" id="CHEBI:30616"/>
    </ligand>
</feature>
<evidence type="ECO:0000256" key="5">
    <source>
        <dbReference type="ARBA" id="ARBA00022917"/>
    </source>
</evidence>
<keyword evidence="3 8" id="KW-0547">Nucleotide-binding</keyword>
<keyword evidence="6 8" id="KW-0030">Aminoacyl-tRNA synthetase</keyword>
<organism evidence="10 11">
    <name type="scientific">Micromonospora echinofusca</name>
    <dbReference type="NCBI Taxonomy" id="47858"/>
    <lineage>
        <taxon>Bacteria</taxon>
        <taxon>Bacillati</taxon>
        <taxon>Actinomycetota</taxon>
        <taxon>Actinomycetes</taxon>
        <taxon>Micromonosporales</taxon>
        <taxon>Micromonosporaceae</taxon>
        <taxon>Micromonospora</taxon>
    </lineage>
</organism>
<feature type="binding site" evidence="8">
    <location>
        <position position="190"/>
    </location>
    <ligand>
        <name>ATP</name>
        <dbReference type="ChEBI" id="CHEBI:30616"/>
    </ligand>
</feature>
<dbReference type="RefSeq" id="WP_208816141.1">
    <property type="nucleotide sequence ID" value="NZ_WVUH01000270.1"/>
</dbReference>
<evidence type="ECO:0000256" key="6">
    <source>
        <dbReference type="ARBA" id="ARBA00023146"/>
    </source>
</evidence>
<dbReference type="SUPFAM" id="SSF52374">
    <property type="entry name" value="Nucleotidylyl transferase"/>
    <property type="match status" value="1"/>
</dbReference>
<evidence type="ECO:0000313" key="11">
    <source>
        <dbReference type="Proteomes" id="UP000823521"/>
    </source>
</evidence>
<evidence type="ECO:0000256" key="2">
    <source>
        <dbReference type="ARBA" id="ARBA00022598"/>
    </source>
</evidence>
<comment type="catalytic activity">
    <reaction evidence="7 8">
        <text>tRNA(Trp) + L-tryptophan + ATP = L-tryptophyl-tRNA(Trp) + AMP + diphosphate + H(+)</text>
        <dbReference type="Rhea" id="RHEA:24080"/>
        <dbReference type="Rhea" id="RHEA-COMP:9671"/>
        <dbReference type="Rhea" id="RHEA-COMP:9705"/>
        <dbReference type="ChEBI" id="CHEBI:15378"/>
        <dbReference type="ChEBI" id="CHEBI:30616"/>
        <dbReference type="ChEBI" id="CHEBI:33019"/>
        <dbReference type="ChEBI" id="CHEBI:57912"/>
        <dbReference type="ChEBI" id="CHEBI:78442"/>
        <dbReference type="ChEBI" id="CHEBI:78535"/>
        <dbReference type="ChEBI" id="CHEBI:456215"/>
        <dbReference type="EC" id="6.1.1.2"/>
    </reaction>
</comment>
<feature type="binding site" evidence="8">
    <location>
        <begin position="199"/>
        <end position="203"/>
    </location>
    <ligand>
        <name>ATP</name>
        <dbReference type="ChEBI" id="CHEBI:30616"/>
    </ligand>
</feature>
<dbReference type="InterPro" id="IPR002305">
    <property type="entry name" value="aa-tRNA-synth_Ic"/>
</dbReference>
<comment type="similarity">
    <text evidence="1 8 9">Belongs to the class-I aminoacyl-tRNA synthetase family.</text>
</comment>
<evidence type="ECO:0000256" key="7">
    <source>
        <dbReference type="ARBA" id="ARBA00049929"/>
    </source>
</evidence>
<comment type="function">
    <text evidence="8">Catalyzes the attachment of tryptophan to tRNA(Trp).</text>
</comment>
<comment type="subcellular location">
    <subcellularLocation>
        <location evidence="8">Cytoplasm</location>
    </subcellularLocation>
</comment>
<gene>
    <name evidence="8 10" type="primary">trpS</name>
    <name evidence="10" type="ORF">GSF22_24690</name>
</gene>
<dbReference type="HAMAP" id="MF_00140_B">
    <property type="entry name" value="Trp_tRNA_synth_B"/>
    <property type="match status" value="1"/>
</dbReference>
<dbReference type="CDD" id="cd00806">
    <property type="entry name" value="TrpRS_core"/>
    <property type="match status" value="1"/>
</dbReference>
<evidence type="ECO:0000256" key="1">
    <source>
        <dbReference type="ARBA" id="ARBA00005594"/>
    </source>
</evidence>
<dbReference type="Pfam" id="PF00579">
    <property type="entry name" value="tRNA-synt_1b"/>
    <property type="match status" value="1"/>
</dbReference>
<dbReference type="InterPro" id="IPR001412">
    <property type="entry name" value="aa-tRNA-synth_I_CS"/>
</dbReference>
<dbReference type="Gene3D" id="1.10.240.10">
    <property type="entry name" value="Tyrosyl-Transfer RNA Synthetase"/>
    <property type="match status" value="1"/>
</dbReference>
<evidence type="ECO:0000256" key="8">
    <source>
        <dbReference type="HAMAP-Rule" id="MF_00140"/>
    </source>
</evidence>
<keyword evidence="8" id="KW-0963">Cytoplasm</keyword>
<accession>A0ABS3VX93</accession>
<dbReference type="PRINTS" id="PR01039">
    <property type="entry name" value="TRNASYNTHTRP"/>
</dbReference>
<dbReference type="PROSITE" id="PS00178">
    <property type="entry name" value="AA_TRNA_LIGASE_I"/>
    <property type="match status" value="1"/>
</dbReference>
<keyword evidence="11" id="KW-1185">Reference proteome</keyword>
<dbReference type="InterPro" id="IPR024109">
    <property type="entry name" value="Trp-tRNA-ligase_bac-type"/>
</dbReference>
<dbReference type="Proteomes" id="UP000823521">
    <property type="component" value="Unassembled WGS sequence"/>
</dbReference>
<dbReference type="InterPro" id="IPR002306">
    <property type="entry name" value="Trp-tRNA-ligase"/>
</dbReference>
<keyword evidence="5 8" id="KW-0648">Protein biosynthesis</keyword>
<dbReference type="EMBL" id="WVUH01000270">
    <property type="protein sequence ID" value="MBO4209169.1"/>
    <property type="molecule type" value="Genomic_DNA"/>
</dbReference>